<evidence type="ECO:0000256" key="1">
    <source>
        <dbReference type="SAM" id="MobiDB-lite"/>
    </source>
</evidence>
<proteinExistence type="predicted"/>
<dbReference type="STRING" id="37928.SAMN04489742_2002"/>
<dbReference type="PANTHER" id="PTHR36456">
    <property type="entry name" value="UPF0232 PROTEIN SCO3875"/>
    <property type="match status" value="1"/>
</dbReference>
<dbReference type="RefSeq" id="WP_083339680.1">
    <property type="nucleotide sequence ID" value="NZ_CP018863.1"/>
</dbReference>
<dbReference type="OrthoDB" id="5516926at2"/>
<keyword evidence="3" id="KW-1185">Reference proteome</keyword>
<dbReference type="Pfam" id="PF05258">
    <property type="entry name" value="DciA"/>
    <property type="match status" value="1"/>
</dbReference>
<gene>
    <name evidence="2" type="ORF">SAMN04489742_2002</name>
</gene>
<dbReference type="EMBL" id="FNKH01000002">
    <property type="protein sequence ID" value="SDQ65485.1"/>
    <property type="molecule type" value="Genomic_DNA"/>
</dbReference>
<reference evidence="2 3" key="1">
    <citation type="submission" date="2016-10" db="EMBL/GenBank/DDBJ databases">
        <authorList>
            <person name="de Groot N.N."/>
        </authorList>
    </citation>
    <scope>NUCLEOTIDE SEQUENCE [LARGE SCALE GENOMIC DNA]</scope>
    <source>
        <strain evidence="2 3">DSM 20117</strain>
    </source>
</reference>
<name>A0A1H1CMK1_9MICC</name>
<sequence>MATGKRPASAPRDNQGEQAGLPAPRTGPAQPETTHHDEIDAAKAMLSRVRQAAAGRGEIRTRSATRRRTPSPHPVSATSKQDTGRDPRGLGSVFGRLVQDRGWSSPVAVGSVISRWDELVGAEIAAHCRPESFQDTTVQVRCDSTAWATQLRLMSHALLKRFDEALGAGVVTKIQVLAPSAPNWRKGYRTVSGRGPRDTYG</sequence>
<dbReference type="AlphaFoldDB" id="A0A1H1CMK1"/>
<protein>
    <submittedName>
        <fullName evidence="2">Predicted nucleic acid-binding protein, contains Zn-ribbon domain (Includes truncated derivatives)</fullName>
    </submittedName>
</protein>
<feature type="region of interest" description="Disordered" evidence="1">
    <location>
        <begin position="1"/>
        <end position="91"/>
    </location>
</feature>
<accession>A0A1H1CMK1</accession>
<evidence type="ECO:0000313" key="3">
    <source>
        <dbReference type="Proteomes" id="UP000181917"/>
    </source>
</evidence>
<dbReference type="PANTHER" id="PTHR36456:SF1">
    <property type="entry name" value="UPF0232 PROTEIN SCO3875"/>
    <property type="match status" value="1"/>
</dbReference>
<organism evidence="2 3">
    <name type="scientific">Crystallibacter crystallopoietes</name>
    <dbReference type="NCBI Taxonomy" id="37928"/>
    <lineage>
        <taxon>Bacteria</taxon>
        <taxon>Bacillati</taxon>
        <taxon>Actinomycetota</taxon>
        <taxon>Actinomycetes</taxon>
        <taxon>Micrococcales</taxon>
        <taxon>Micrococcaceae</taxon>
        <taxon>Crystallibacter</taxon>
    </lineage>
</organism>
<dbReference type="Proteomes" id="UP000181917">
    <property type="component" value="Unassembled WGS sequence"/>
</dbReference>
<evidence type="ECO:0000313" key="2">
    <source>
        <dbReference type="EMBL" id="SDQ65485.1"/>
    </source>
</evidence>
<dbReference type="InterPro" id="IPR007922">
    <property type="entry name" value="DciA-like"/>
</dbReference>